<reference evidence="1" key="1">
    <citation type="submission" date="2018-02" db="EMBL/GenBank/DDBJ databases">
        <title>Rhizophora mucronata_Transcriptome.</title>
        <authorList>
            <person name="Meera S.P."/>
            <person name="Sreeshan A."/>
            <person name="Augustine A."/>
        </authorList>
    </citation>
    <scope>NUCLEOTIDE SEQUENCE</scope>
    <source>
        <tissue evidence="1">Leaf</tissue>
    </source>
</reference>
<dbReference type="AlphaFoldDB" id="A0A2P2QD97"/>
<proteinExistence type="predicted"/>
<accession>A0A2P2QD97</accession>
<dbReference type="EMBL" id="GGEC01084459">
    <property type="protein sequence ID" value="MBX64943.1"/>
    <property type="molecule type" value="Transcribed_RNA"/>
</dbReference>
<protein>
    <submittedName>
        <fullName evidence="1">Uncharacterized protein</fullName>
    </submittedName>
</protein>
<organism evidence="1">
    <name type="scientific">Rhizophora mucronata</name>
    <name type="common">Asiatic mangrove</name>
    <dbReference type="NCBI Taxonomy" id="61149"/>
    <lineage>
        <taxon>Eukaryota</taxon>
        <taxon>Viridiplantae</taxon>
        <taxon>Streptophyta</taxon>
        <taxon>Embryophyta</taxon>
        <taxon>Tracheophyta</taxon>
        <taxon>Spermatophyta</taxon>
        <taxon>Magnoliopsida</taxon>
        <taxon>eudicotyledons</taxon>
        <taxon>Gunneridae</taxon>
        <taxon>Pentapetalae</taxon>
        <taxon>rosids</taxon>
        <taxon>fabids</taxon>
        <taxon>Malpighiales</taxon>
        <taxon>Rhizophoraceae</taxon>
        <taxon>Rhizophora</taxon>
    </lineage>
</organism>
<name>A0A2P2QD97_RHIMU</name>
<sequence>MLSSNLGHVFHVLAGE</sequence>
<evidence type="ECO:0000313" key="1">
    <source>
        <dbReference type="EMBL" id="MBX64943.1"/>
    </source>
</evidence>